<gene>
    <name evidence="1" type="ORF">J0G10_09200</name>
</gene>
<organism evidence="1 2">
    <name type="scientific">Pseudomonas germanica</name>
    <dbReference type="NCBI Taxonomy" id="2815720"/>
    <lineage>
        <taxon>Bacteria</taxon>
        <taxon>Pseudomonadati</taxon>
        <taxon>Pseudomonadota</taxon>
        <taxon>Gammaproteobacteria</taxon>
        <taxon>Pseudomonadales</taxon>
        <taxon>Pseudomonadaceae</taxon>
        <taxon>Pseudomonas</taxon>
    </lineage>
</organism>
<name>A0ABX8YUQ1_9PSED</name>
<dbReference type="EMBL" id="CP071586">
    <property type="protein sequence ID" value="QYY83613.1"/>
    <property type="molecule type" value="Genomic_DNA"/>
</dbReference>
<keyword evidence="2" id="KW-1185">Reference proteome</keyword>
<protein>
    <submittedName>
        <fullName evidence="1">Uncharacterized protein</fullName>
    </submittedName>
</protein>
<reference evidence="1 2" key="1">
    <citation type="journal article" date="2022" name="Int. J. Syst. Evol. Microbiol.">
        <title>Pseudomonas germanica sp. nov., isolated from Iris germanica rhizomes.</title>
        <authorList>
            <person name="Atanasov K.E."/>
            <person name="Galbis D.M."/>
            <person name="Gallego J."/>
            <person name="Serpico A."/>
            <person name="Bosch M."/>
            <person name="Altabella T."/>
            <person name="Ferrer A."/>
        </authorList>
    </citation>
    <scope>NUCLEOTIDE SEQUENCE [LARGE SCALE GENOMIC DNA]</scope>
    <source>
        <strain evidence="1 2">FIT28</strain>
    </source>
</reference>
<dbReference type="RefSeq" id="WP_095126512.1">
    <property type="nucleotide sequence ID" value="NZ_CP071586.1"/>
</dbReference>
<sequence>MSTELNALDLTAPKVLEAYGADGKRLNFNDVYNSTHVNVQVPHYVGMLGGQTVRVRWTNGRYKYDTETLTVGIPGKLNFRIPRLEVIDSIDSLVTVNYSVRPTPGAPLLISKSLSLSIDPQLFDLSQPRLSADRKNVTVKFLNMTSGYTVRVRWHGVVVRDTESQPIQNSSSMTFNIPAHWVTENAGKVVPINYSVHRSGSNDNLMFSRVLRVTL</sequence>
<proteinExistence type="predicted"/>
<accession>A0ABX8YUQ1</accession>
<dbReference type="Proteomes" id="UP000824588">
    <property type="component" value="Chromosome"/>
</dbReference>
<evidence type="ECO:0000313" key="2">
    <source>
        <dbReference type="Proteomes" id="UP000824588"/>
    </source>
</evidence>
<evidence type="ECO:0000313" key="1">
    <source>
        <dbReference type="EMBL" id="QYY83613.1"/>
    </source>
</evidence>